<dbReference type="HAMAP" id="MF_02079">
    <property type="entry name" value="PGT_RodA"/>
    <property type="match status" value="1"/>
</dbReference>
<feature type="transmembrane region" description="Helical" evidence="11">
    <location>
        <begin position="12"/>
        <end position="34"/>
    </location>
</feature>
<evidence type="ECO:0000256" key="6">
    <source>
        <dbReference type="ARBA" id="ARBA00022960"/>
    </source>
</evidence>
<evidence type="ECO:0000256" key="3">
    <source>
        <dbReference type="ARBA" id="ARBA00022676"/>
    </source>
</evidence>
<dbReference type="GO" id="GO:0005886">
    <property type="term" value="C:plasma membrane"/>
    <property type="evidence" value="ECO:0007669"/>
    <property type="project" value="UniProtKB-SubCell"/>
</dbReference>
<proteinExistence type="inferred from homology"/>
<evidence type="ECO:0000256" key="9">
    <source>
        <dbReference type="ARBA" id="ARBA00023136"/>
    </source>
</evidence>
<evidence type="ECO:0000256" key="1">
    <source>
        <dbReference type="ARBA" id="ARBA00004141"/>
    </source>
</evidence>
<evidence type="ECO:0000256" key="10">
    <source>
        <dbReference type="ARBA" id="ARBA00023316"/>
    </source>
</evidence>
<feature type="transmembrane region" description="Helical" evidence="11">
    <location>
        <begin position="313"/>
        <end position="331"/>
    </location>
</feature>
<comment type="function">
    <text evidence="11">Peptidoglycan polymerase that is essential for cell wall elongation.</text>
</comment>
<keyword evidence="6 11" id="KW-0133">Cell shape</keyword>
<feature type="transmembrane region" description="Helical" evidence="11">
    <location>
        <begin position="351"/>
        <end position="371"/>
    </location>
</feature>
<keyword evidence="8 11" id="KW-1133">Transmembrane helix</keyword>
<protein>
    <recommendedName>
        <fullName evidence="11">Peptidoglycan glycosyltransferase RodA</fullName>
        <shortName evidence="11">PGT</shortName>
        <ecNumber evidence="11">2.4.99.28</ecNumber>
    </recommendedName>
    <alternativeName>
        <fullName evidence="11">Cell elongation protein RodA</fullName>
    </alternativeName>
    <alternativeName>
        <fullName evidence="11">Cell wall polymerase</fullName>
    </alternativeName>
    <alternativeName>
        <fullName evidence="11">Peptidoglycan polymerase</fullName>
        <shortName evidence="11">PG polymerase</shortName>
    </alternativeName>
</protein>
<comment type="similarity">
    <text evidence="11">Belongs to the SEDS family. MrdB/RodA subfamily.</text>
</comment>
<comment type="caution">
    <text evidence="12">The sequence shown here is derived from an EMBL/GenBank/DDBJ whole genome shotgun (WGS) entry which is preliminary data.</text>
</comment>
<keyword evidence="7 11" id="KW-0573">Peptidoglycan synthesis</keyword>
<dbReference type="GO" id="GO:0009252">
    <property type="term" value="P:peptidoglycan biosynthetic process"/>
    <property type="evidence" value="ECO:0007669"/>
    <property type="project" value="UniProtKB-UniRule"/>
</dbReference>
<evidence type="ECO:0000256" key="8">
    <source>
        <dbReference type="ARBA" id="ARBA00022989"/>
    </source>
</evidence>
<dbReference type="EC" id="2.4.99.28" evidence="11"/>
<feature type="transmembrane region" description="Helical" evidence="11">
    <location>
        <begin position="46"/>
        <end position="62"/>
    </location>
</feature>
<feature type="transmembrane region" description="Helical" evidence="11">
    <location>
        <begin position="275"/>
        <end position="301"/>
    </location>
</feature>
<dbReference type="PROSITE" id="PS00428">
    <property type="entry name" value="FTSW_RODA_SPOVE"/>
    <property type="match status" value="1"/>
</dbReference>
<comment type="subcellular location">
    <subcellularLocation>
        <location evidence="11">Cell membrane</location>
        <topology evidence="11">Multi-pass membrane protein</topology>
    </subcellularLocation>
    <subcellularLocation>
        <location evidence="1">Membrane</location>
        <topology evidence="1">Multi-pass membrane protein</topology>
    </subcellularLocation>
</comment>
<reference evidence="12 13" key="1">
    <citation type="submission" date="2020-07" db="EMBL/GenBank/DDBJ databases">
        <title>Thermoactinomyces phylogeny.</title>
        <authorList>
            <person name="Dunlap C."/>
        </authorList>
    </citation>
    <scope>NUCLEOTIDE SEQUENCE [LARGE SCALE GENOMIC DNA]</scope>
    <source>
        <strain evidence="12 13">AMNI-1</strain>
    </source>
</reference>
<dbReference type="AlphaFoldDB" id="A0A7W1XTQ9"/>
<keyword evidence="4 11" id="KW-0808">Transferase</keyword>
<dbReference type="InterPro" id="IPR018365">
    <property type="entry name" value="Cell_cycle_FtsW-rel_CS"/>
</dbReference>
<dbReference type="Proteomes" id="UP000538292">
    <property type="component" value="Unassembled WGS sequence"/>
</dbReference>
<dbReference type="InterPro" id="IPR001182">
    <property type="entry name" value="FtsW/RodA"/>
</dbReference>
<dbReference type="GO" id="GO:0071555">
    <property type="term" value="P:cell wall organization"/>
    <property type="evidence" value="ECO:0007669"/>
    <property type="project" value="UniProtKB-KW"/>
</dbReference>
<dbReference type="EMBL" id="JACEOL010000039">
    <property type="protein sequence ID" value="MBA4603132.1"/>
    <property type="molecule type" value="Genomic_DNA"/>
</dbReference>
<keyword evidence="2 11" id="KW-1003">Cell membrane</keyword>
<evidence type="ECO:0000313" key="13">
    <source>
        <dbReference type="Proteomes" id="UP000538292"/>
    </source>
</evidence>
<dbReference type="PANTHER" id="PTHR30474">
    <property type="entry name" value="CELL CYCLE PROTEIN"/>
    <property type="match status" value="1"/>
</dbReference>
<keyword evidence="5 11" id="KW-0812">Transmembrane</keyword>
<feature type="transmembrane region" description="Helical" evidence="11">
    <location>
        <begin position="105"/>
        <end position="129"/>
    </location>
</feature>
<dbReference type="RefSeq" id="WP_181741371.1">
    <property type="nucleotide sequence ID" value="NZ_JACEOL010000039.1"/>
</dbReference>
<dbReference type="InterPro" id="IPR011923">
    <property type="entry name" value="RodA/MrdB"/>
</dbReference>
<feature type="transmembrane region" description="Helical" evidence="11">
    <location>
        <begin position="164"/>
        <end position="181"/>
    </location>
</feature>
<gene>
    <name evidence="11 12" type="primary">rodA</name>
    <name evidence="12" type="ORF">H2C83_12550</name>
</gene>
<dbReference type="GO" id="GO:0008360">
    <property type="term" value="P:regulation of cell shape"/>
    <property type="evidence" value="ECO:0007669"/>
    <property type="project" value="UniProtKB-KW"/>
</dbReference>
<keyword evidence="10 11" id="KW-0961">Cell wall biogenesis/degradation</keyword>
<name>A0A7W1XTQ9_9BACL</name>
<keyword evidence="9 11" id="KW-0472">Membrane</keyword>
<dbReference type="UniPathway" id="UPA00219"/>
<dbReference type="NCBIfam" id="TIGR02210">
    <property type="entry name" value="rodA_shape"/>
    <property type="match status" value="1"/>
</dbReference>
<keyword evidence="13" id="KW-1185">Reference proteome</keyword>
<organism evidence="12 13">
    <name type="scientific">Thermoactinomyces mirandus</name>
    <dbReference type="NCBI Taxonomy" id="2756294"/>
    <lineage>
        <taxon>Bacteria</taxon>
        <taxon>Bacillati</taxon>
        <taxon>Bacillota</taxon>
        <taxon>Bacilli</taxon>
        <taxon>Bacillales</taxon>
        <taxon>Thermoactinomycetaceae</taxon>
        <taxon>Thermoactinomyces</taxon>
    </lineage>
</organism>
<feature type="transmembrane region" description="Helical" evidence="11">
    <location>
        <begin position="74"/>
        <end position="93"/>
    </location>
</feature>
<dbReference type="GO" id="GO:0051301">
    <property type="term" value="P:cell division"/>
    <property type="evidence" value="ECO:0007669"/>
    <property type="project" value="InterPro"/>
</dbReference>
<feature type="transmembrane region" description="Helical" evidence="11">
    <location>
        <begin position="188"/>
        <end position="206"/>
    </location>
</feature>
<keyword evidence="3 11" id="KW-0328">Glycosyltransferase</keyword>
<dbReference type="PANTHER" id="PTHR30474:SF1">
    <property type="entry name" value="PEPTIDOGLYCAN GLYCOSYLTRANSFERASE MRDB"/>
    <property type="match status" value="1"/>
</dbReference>
<evidence type="ECO:0000256" key="2">
    <source>
        <dbReference type="ARBA" id="ARBA00022475"/>
    </source>
</evidence>
<dbReference type="GO" id="GO:0032153">
    <property type="term" value="C:cell division site"/>
    <property type="evidence" value="ECO:0007669"/>
    <property type="project" value="TreeGrafter"/>
</dbReference>
<feature type="transmembrane region" description="Helical" evidence="11">
    <location>
        <begin position="141"/>
        <end position="158"/>
    </location>
</feature>
<evidence type="ECO:0000256" key="11">
    <source>
        <dbReference type="HAMAP-Rule" id="MF_02079"/>
    </source>
</evidence>
<evidence type="ECO:0000256" key="4">
    <source>
        <dbReference type="ARBA" id="ARBA00022679"/>
    </source>
</evidence>
<accession>A0A7W1XTQ9</accession>
<evidence type="ECO:0000313" key="12">
    <source>
        <dbReference type="EMBL" id="MBA4603132.1"/>
    </source>
</evidence>
<evidence type="ECO:0000256" key="7">
    <source>
        <dbReference type="ARBA" id="ARBA00022984"/>
    </source>
</evidence>
<dbReference type="GO" id="GO:0015648">
    <property type="term" value="F:lipid-linked peptidoglycan transporter activity"/>
    <property type="evidence" value="ECO:0007669"/>
    <property type="project" value="TreeGrafter"/>
</dbReference>
<dbReference type="GO" id="GO:0008955">
    <property type="term" value="F:peptidoglycan glycosyltransferase activity"/>
    <property type="evidence" value="ECO:0007669"/>
    <property type="project" value="UniProtKB-UniRule"/>
</dbReference>
<sequence length="385" mass="42197">MMKKKLRLKYIDFAIIFIFILLAAISIVSILSATYTGDQLFYEKQIIWYIVGFLCMFCVLLFDYKILTQGRVLWVLYGIGIFLNLLVMIPGIGEKVNGAQLWIRIGAFSLQPSELMKIFVILILAKIIAPKKGEPWQDLHTLGKILLIAGLPFIIILLQPDLGTSLILLAIVASMLLVGGLDWKWLAGGLAVIALIVGAIVLLYILDSPLLHVLLADHQIERIQTFLDPASDPTGAGYQATQAKIAIGSGMLWGKGFQQGTQAQGNWIPEPHNDFIFAVIAEEFGFVGSSILLLCYLALLYRLIKIALTASNQFGVCIVSGVIGMFAFQIFQNIGMAIGLMPITGIPLPFISYGGTSIVTQLAAVGLAINVGMRSKEEQLQFTIY</sequence>
<comment type="pathway">
    <text evidence="11">Cell wall biogenesis; peptidoglycan biosynthesis.</text>
</comment>
<dbReference type="Pfam" id="PF01098">
    <property type="entry name" value="FTSW_RODA_SPOVE"/>
    <property type="match status" value="1"/>
</dbReference>
<evidence type="ECO:0000256" key="5">
    <source>
        <dbReference type="ARBA" id="ARBA00022692"/>
    </source>
</evidence>
<comment type="catalytic activity">
    <reaction evidence="11">
        <text>[GlcNAc-(1-&gt;4)-Mur2Ac(oyl-L-Ala-gamma-D-Glu-L-Lys-D-Ala-D-Ala)](n)-di-trans,octa-cis-undecaprenyl diphosphate + beta-D-GlcNAc-(1-&gt;4)-Mur2Ac(oyl-L-Ala-gamma-D-Glu-L-Lys-D-Ala-D-Ala)-di-trans,octa-cis-undecaprenyl diphosphate = [GlcNAc-(1-&gt;4)-Mur2Ac(oyl-L-Ala-gamma-D-Glu-L-Lys-D-Ala-D-Ala)](n+1)-di-trans,octa-cis-undecaprenyl diphosphate + di-trans,octa-cis-undecaprenyl diphosphate + H(+)</text>
        <dbReference type="Rhea" id="RHEA:23708"/>
        <dbReference type="Rhea" id="RHEA-COMP:9602"/>
        <dbReference type="Rhea" id="RHEA-COMP:9603"/>
        <dbReference type="ChEBI" id="CHEBI:15378"/>
        <dbReference type="ChEBI" id="CHEBI:58405"/>
        <dbReference type="ChEBI" id="CHEBI:60033"/>
        <dbReference type="ChEBI" id="CHEBI:78435"/>
        <dbReference type="EC" id="2.4.99.28"/>
    </reaction>
</comment>